<feature type="region of interest" description="Disordered" evidence="3">
    <location>
        <begin position="34"/>
        <end position="58"/>
    </location>
</feature>
<evidence type="ECO:0000259" key="4">
    <source>
        <dbReference type="Pfam" id="PF02775"/>
    </source>
</evidence>
<evidence type="ECO:0000256" key="3">
    <source>
        <dbReference type="SAM" id="MobiDB-lite"/>
    </source>
</evidence>
<dbReference type="GO" id="GO:0009097">
    <property type="term" value="P:isoleucine biosynthetic process"/>
    <property type="evidence" value="ECO:0007669"/>
    <property type="project" value="TreeGrafter"/>
</dbReference>
<dbReference type="Gene3D" id="3.40.50.970">
    <property type="match status" value="2"/>
</dbReference>
<organism evidence="6">
    <name type="scientific">marine metagenome</name>
    <dbReference type="NCBI Taxonomy" id="408172"/>
    <lineage>
        <taxon>unclassified sequences</taxon>
        <taxon>metagenomes</taxon>
        <taxon>ecological metagenomes</taxon>
    </lineage>
</organism>
<dbReference type="InterPro" id="IPR045229">
    <property type="entry name" value="TPP_enz"/>
</dbReference>
<comment type="similarity">
    <text evidence="1">Belongs to the TPP enzyme family.</text>
</comment>
<dbReference type="GO" id="GO:0030976">
    <property type="term" value="F:thiamine pyrophosphate binding"/>
    <property type="evidence" value="ECO:0007669"/>
    <property type="project" value="InterPro"/>
</dbReference>
<dbReference type="CDD" id="cd02002">
    <property type="entry name" value="TPP_BFDC"/>
    <property type="match status" value="1"/>
</dbReference>
<dbReference type="Gene3D" id="3.40.50.1220">
    <property type="entry name" value="TPP-binding domain"/>
    <property type="match status" value="1"/>
</dbReference>
<dbReference type="InterPro" id="IPR029035">
    <property type="entry name" value="DHS-like_NAD/FAD-binding_dom"/>
</dbReference>
<feature type="domain" description="Thiamine pyrophosphate enzyme N-terminal TPP-binding" evidence="5">
    <location>
        <begin position="81"/>
        <end position="182"/>
    </location>
</feature>
<dbReference type="InterPro" id="IPR011766">
    <property type="entry name" value="TPP_enzyme_TPP-bd"/>
</dbReference>
<feature type="domain" description="Thiamine pyrophosphate enzyme TPP-binding" evidence="4">
    <location>
        <begin position="477"/>
        <end position="632"/>
    </location>
</feature>
<reference evidence="6" key="1">
    <citation type="submission" date="2018-05" db="EMBL/GenBank/DDBJ databases">
        <authorList>
            <person name="Lanie J.A."/>
            <person name="Ng W.-L."/>
            <person name="Kazmierczak K.M."/>
            <person name="Andrzejewski T.M."/>
            <person name="Davidsen T.M."/>
            <person name="Wayne K.J."/>
            <person name="Tettelin H."/>
            <person name="Glass J.I."/>
            <person name="Rusch D."/>
            <person name="Podicherti R."/>
            <person name="Tsui H.-C.T."/>
            <person name="Winkler M.E."/>
        </authorList>
    </citation>
    <scope>NUCLEOTIDE SEQUENCE</scope>
</reference>
<dbReference type="EMBL" id="UINC01006837">
    <property type="protein sequence ID" value="SVA29934.1"/>
    <property type="molecule type" value="Genomic_DNA"/>
</dbReference>
<evidence type="ECO:0000256" key="1">
    <source>
        <dbReference type="ARBA" id="ARBA00007812"/>
    </source>
</evidence>
<dbReference type="Pfam" id="PF02775">
    <property type="entry name" value="TPP_enzyme_C"/>
    <property type="match status" value="1"/>
</dbReference>
<dbReference type="InterPro" id="IPR029061">
    <property type="entry name" value="THDP-binding"/>
</dbReference>
<dbReference type="GO" id="GO:0003984">
    <property type="term" value="F:acetolactate synthase activity"/>
    <property type="evidence" value="ECO:0007669"/>
    <property type="project" value="TreeGrafter"/>
</dbReference>
<evidence type="ECO:0000259" key="5">
    <source>
        <dbReference type="Pfam" id="PF02776"/>
    </source>
</evidence>
<dbReference type="GO" id="GO:0005948">
    <property type="term" value="C:acetolactate synthase complex"/>
    <property type="evidence" value="ECO:0007669"/>
    <property type="project" value="TreeGrafter"/>
</dbReference>
<proteinExistence type="inferred from homology"/>
<evidence type="ECO:0000256" key="2">
    <source>
        <dbReference type="ARBA" id="ARBA00023052"/>
    </source>
</evidence>
<dbReference type="NCBIfam" id="TIGR01409">
    <property type="entry name" value="TAT_signal_seq"/>
    <property type="match status" value="1"/>
</dbReference>
<dbReference type="GO" id="GO:0009099">
    <property type="term" value="P:L-valine biosynthetic process"/>
    <property type="evidence" value="ECO:0007669"/>
    <property type="project" value="TreeGrafter"/>
</dbReference>
<dbReference type="SUPFAM" id="SSF52467">
    <property type="entry name" value="DHS-like NAD/FAD-binding domain"/>
    <property type="match status" value="1"/>
</dbReference>
<dbReference type="PROSITE" id="PS51318">
    <property type="entry name" value="TAT"/>
    <property type="match status" value="1"/>
</dbReference>
<gene>
    <name evidence="6" type="ORF">METZ01_LOCUS82788</name>
</gene>
<dbReference type="CDD" id="cd07035">
    <property type="entry name" value="TPP_PYR_POX_like"/>
    <property type="match status" value="1"/>
</dbReference>
<evidence type="ECO:0000313" key="6">
    <source>
        <dbReference type="EMBL" id="SVA29934.1"/>
    </source>
</evidence>
<dbReference type="SUPFAM" id="SSF52518">
    <property type="entry name" value="Thiamin diphosphate-binding fold (THDP-binding)"/>
    <property type="match status" value="2"/>
</dbReference>
<dbReference type="InterPro" id="IPR019546">
    <property type="entry name" value="TAT_signal_bac_arc"/>
</dbReference>
<protein>
    <recommendedName>
        <fullName evidence="7">Thiamine pyrophosphate enzyme TPP-binding domain-containing protein</fullName>
    </recommendedName>
</protein>
<name>A0A381UPM1_9ZZZZ</name>
<dbReference type="Pfam" id="PF02776">
    <property type="entry name" value="TPP_enzyme_N"/>
    <property type="match status" value="1"/>
</dbReference>
<dbReference type="InterPro" id="IPR012001">
    <property type="entry name" value="Thiamin_PyroP_enz_TPP-bd_dom"/>
</dbReference>
<accession>A0A381UPM1</accession>
<dbReference type="PANTHER" id="PTHR18968">
    <property type="entry name" value="THIAMINE PYROPHOSPHATE ENZYMES"/>
    <property type="match status" value="1"/>
</dbReference>
<dbReference type="GO" id="GO:0050660">
    <property type="term" value="F:flavin adenine dinucleotide binding"/>
    <property type="evidence" value="ECO:0007669"/>
    <property type="project" value="TreeGrafter"/>
</dbReference>
<dbReference type="InterPro" id="IPR006311">
    <property type="entry name" value="TAT_signal"/>
</dbReference>
<evidence type="ECO:0008006" key="7">
    <source>
        <dbReference type="Google" id="ProtNLM"/>
    </source>
</evidence>
<dbReference type="AlphaFoldDB" id="A0A381UPM1"/>
<sequence length="637" mass="69483">MSKGKQRQPVSRDNNAVDRRNFLKGAAVGAAALATKPPIVDAQQSDNPRPSALPPSQAELTSIVGPSTKQASYHFVENPASDFMVDVIKSLNLDYITTNPGSSFDGLHESLINYGGNKSPELLTCLHEESAVAMAHGYAKIEGKPMMALLHGTVGLMHGSMAIYNAYADRVPVYIMAANHHDPAGGVNAYHSAQDLGALVRDFVKWDDETLSVGRFAQSAVRAYKIGMTPPMGPTLVVIDHKMQGEPIDGKSTLRVPRLTMASPPQGDANAVREAARMLVNAESPLISTQRYARTPEGIDLLVELAELLQAPVTGGERVNFPWRHPLYGRGGFGYEPDVILALEVNDMYNQVRAAQRTGAKTISISSVDLFHGSNIHDYGRYAEVDLSIAADAQATLPALIEEVRLLLTNGRRRELKARGEIIAAEHALNHEQSRIDAAYGWNASPISLARLCAEVWGQIKHDDWSLVSWQNFISQWPGRLWNIEKHYHYIGGQGAAGIGYNAPASVGAALANKKHGRLSVNIQCDGDLNYAPGVLWTAAHHKIPLLTIMHNNRAYHAEVMFVQRQCAERKRGSDRAHIGTTLRDPNINYAKMAETYGMYGEGPIEDPNDLGPALQRALAHVRAGEPALIDVVTQPR</sequence>
<dbReference type="PANTHER" id="PTHR18968:SF13">
    <property type="entry name" value="ACETOLACTATE SYNTHASE CATALYTIC SUBUNIT, MITOCHONDRIAL"/>
    <property type="match status" value="1"/>
</dbReference>
<keyword evidence="2" id="KW-0786">Thiamine pyrophosphate</keyword>